<dbReference type="InterPro" id="IPR017972">
    <property type="entry name" value="Cyt_P450_CS"/>
</dbReference>
<evidence type="ECO:0000313" key="8">
    <source>
        <dbReference type="EMBL" id="KIW45287.1"/>
    </source>
</evidence>
<keyword evidence="7" id="KW-0472">Membrane</keyword>
<keyword evidence="6" id="KW-0503">Monooxygenase</keyword>
<dbReference type="Gene3D" id="1.10.630.10">
    <property type="entry name" value="Cytochrome P450"/>
    <property type="match status" value="1"/>
</dbReference>
<dbReference type="STRING" id="215243.A0A0D2C640"/>
<dbReference type="PRINTS" id="PR00463">
    <property type="entry name" value="EP450I"/>
</dbReference>
<evidence type="ECO:0000256" key="3">
    <source>
        <dbReference type="ARBA" id="ARBA00023002"/>
    </source>
</evidence>
<reference evidence="8 9" key="1">
    <citation type="submission" date="2015-01" db="EMBL/GenBank/DDBJ databases">
        <title>The Genome Sequence of Exophiala oligosperma CBS72588.</title>
        <authorList>
            <consortium name="The Broad Institute Genomics Platform"/>
            <person name="Cuomo C."/>
            <person name="de Hoog S."/>
            <person name="Gorbushina A."/>
            <person name="Stielow B."/>
            <person name="Teixiera M."/>
            <person name="Abouelleil A."/>
            <person name="Chapman S.B."/>
            <person name="Priest M."/>
            <person name="Young S.K."/>
            <person name="Wortman J."/>
            <person name="Nusbaum C."/>
            <person name="Birren B."/>
        </authorList>
    </citation>
    <scope>NUCLEOTIDE SEQUENCE [LARGE SCALE GENOMIC DNA]</scope>
    <source>
        <strain evidence="8 9">CBS 72588</strain>
    </source>
</reference>
<dbReference type="HOGENOM" id="CLU_001570_14_0_1"/>
<dbReference type="InterPro" id="IPR002401">
    <property type="entry name" value="Cyt_P450_E_grp-I"/>
</dbReference>
<dbReference type="Pfam" id="PF00067">
    <property type="entry name" value="p450"/>
    <property type="match status" value="1"/>
</dbReference>
<dbReference type="InterPro" id="IPR050121">
    <property type="entry name" value="Cytochrome_P450_monoxygenase"/>
</dbReference>
<protein>
    <recommendedName>
        <fullName evidence="10">Cytochrome P450 monooxygenase</fullName>
    </recommendedName>
</protein>
<evidence type="ECO:0000313" key="9">
    <source>
        <dbReference type="Proteomes" id="UP000053342"/>
    </source>
</evidence>
<dbReference type="PANTHER" id="PTHR24305:SF103">
    <property type="entry name" value="P450, PUTATIVE (EUROFUNG)-RELATED"/>
    <property type="match status" value="1"/>
</dbReference>
<keyword evidence="2 5" id="KW-0479">Metal-binding</keyword>
<organism evidence="8 9">
    <name type="scientific">Exophiala oligosperma</name>
    <dbReference type="NCBI Taxonomy" id="215243"/>
    <lineage>
        <taxon>Eukaryota</taxon>
        <taxon>Fungi</taxon>
        <taxon>Dikarya</taxon>
        <taxon>Ascomycota</taxon>
        <taxon>Pezizomycotina</taxon>
        <taxon>Eurotiomycetes</taxon>
        <taxon>Chaetothyriomycetidae</taxon>
        <taxon>Chaetothyriales</taxon>
        <taxon>Herpotrichiellaceae</taxon>
        <taxon>Exophiala</taxon>
    </lineage>
</organism>
<dbReference type="GO" id="GO:0020037">
    <property type="term" value="F:heme binding"/>
    <property type="evidence" value="ECO:0007669"/>
    <property type="project" value="InterPro"/>
</dbReference>
<proteinExistence type="inferred from homology"/>
<feature type="binding site" description="axial binding residue" evidence="5">
    <location>
        <position position="472"/>
    </location>
    <ligand>
        <name>heme</name>
        <dbReference type="ChEBI" id="CHEBI:30413"/>
    </ligand>
    <ligandPart>
        <name>Fe</name>
        <dbReference type="ChEBI" id="CHEBI:18248"/>
    </ligandPart>
</feature>
<keyword evidence="3 6" id="KW-0560">Oxidoreductase</keyword>
<keyword evidence="9" id="KW-1185">Reference proteome</keyword>
<name>A0A0D2C640_9EURO</name>
<keyword evidence="5 6" id="KW-0349">Heme</keyword>
<dbReference type="VEuPathDB" id="FungiDB:PV06_03686"/>
<evidence type="ECO:0000256" key="5">
    <source>
        <dbReference type="PIRSR" id="PIRSR602401-1"/>
    </source>
</evidence>
<dbReference type="OrthoDB" id="1470350at2759"/>
<keyword evidence="7" id="KW-0812">Transmembrane</keyword>
<dbReference type="EMBL" id="KN847334">
    <property type="protein sequence ID" value="KIW45287.1"/>
    <property type="molecule type" value="Genomic_DNA"/>
</dbReference>
<keyword evidence="7" id="KW-1133">Transmembrane helix</keyword>
<dbReference type="AlphaFoldDB" id="A0A0D2C640"/>
<dbReference type="PANTHER" id="PTHR24305">
    <property type="entry name" value="CYTOCHROME P450"/>
    <property type="match status" value="1"/>
</dbReference>
<accession>A0A0D2C640</accession>
<dbReference type="GO" id="GO:0005506">
    <property type="term" value="F:iron ion binding"/>
    <property type="evidence" value="ECO:0007669"/>
    <property type="project" value="InterPro"/>
</dbReference>
<evidence type="ECO:0000256" key="4">
    <source>
        <dbReference type="ARBA" id="ARBA00023004"/>
    </source>
</evidence>
<feature type="transmembrane region" description="Helical" evidence="7">
    <location>
        <begin position="32"/>
        <end position="50"/>
    </location>
</feature>
<dbReference type="Proteomes" id="UP000053342">
    <property type="component" value="Unassembled WGS sequence"/>
</dbReference>
<gene>
    <name evidence="8" type="ORF">PV06_03686</name>
</gene>
<evidence type="ECO:0008006" key="10">
    <source>
        <dbReference type="Google" id="ProtNLM"/>
    </source>
</evidence>
<dbReference type="GeneID" id="27355760"/>
<evidence type="ECO:0000256" key="7">
    <source>
        <dbReference type="SAM" id="Phobius"/>
    </source>
</evidence>
<dbReference type="GO" id="GO:0016705">
    <property type="term" value="F:oxidoreductase activity, acting on paired donors, with incorporation or reduction of molecular oxygen"/>
    <property type="evidence" value="ECO:0007669"/>
    <property type="project" value="InterPro"/>
</dbReference>
<dbReference type="PRINTS" id="PR00385">
    <property type="entry name" value="P450"/>
</dbReference>
<dbReference type="PROSITE" id="PS00086">
    <property type="entry name" value="CYTOCHROME_P450"/>
    <property type="match status" value="1"/>
</dbReference>
<evidence type="ECO:0000256" key="2">
    <source>
        <dbReference type="ARBA" id="ARBA00022723"/>
    </source>
</evidence>
<dbReference type="SUPFAM" id="SSF48264">
    <property type="entry name" value="Cytochrome P450"/>
    <property type="match status" value="1"/>
</dbReference>
<dbReference type="GO" id="GO:0004497">
    <property type="term" value="F:monooxygenase activity"/>
    <property type="evidence" value="ECO:0007669"/>
    <property type="project" value="UniProtKB-KW"/>
</dbReference>
<evidence type="ECO:0000256" key="1">
    <source>
        <dbReference type="ARBA" id="ARBA00001971"/>
    </source>
</evidence>
<dbReference type="InterPro" id="IPR036396">
    <property type="entry name" value="Cyt_P450_sf"/>
</dbReference>
<keyword evidence="4 5" id="KW-0408">Iron</keyword>
<evidence type="ECO:0000256" key="6">
    <source>
        <dbReference type="RuleBase" id="RU000461"/>
    </source>
</evidence>
<dbReference type="InterPro" id="IPR001128">
    <property type="entry name" value="Cyt_P450"/>
</dbReference>
<sequence length="527" mass="59822">MVWKSTKSSSSQVNKQIILLGDPISSNQIMTLYSYLVLLGVATILAKIIYNTWFHPLSKFPGPFLASQTDLWRVYQLTTRHMPETLLQLHEKYGPVVRYGPNELSFWGVEAINPIYKSGRKVLKSNFYDGFTTFHPNLFGTKDEELHAKRRRQMAHSFSTASLTQMESIFDRRINHLVRTMDSFGDTPFDLKEMMGYYTYDLMGELIFNAEFGTMQAQDPQNLPPINEHIFLGCMYGMLPSLLPYSMQLFPRIPLPWLQRLMAGRKKLRDQTAKHVAVELAKDKTEIRHNILSRLTHAKDPETGEELTEAEISSEAFAFLVAGSHTTSGTLTLLFYHLLHNPTAAEKLTDELKLNGWLEEVPDPNKDDKSLSYSGLEMQLPYATACIRESYRMSPVFSMPLPRVICDPAGTDIDGHHIPQGANCSIVNHALHHNPKTWGDDHDVFRPERWLEEGNTLSTNDLLPFGTGHRGCIGRNIASMSVIKVLVTLWRRYELEAVDADEKLILESVGIGEKEGPLIVKARVRTS</sequence>
<comment type="cofactor">
    <cofactor evidence="1 5">
        <name>heme</name>
        <dbReference type="ChEBI" id="CHEBI:30413"/>
    </cofactor>
</comment>
<dbReference type="RefSeq" id="XP_016265503.1">
    <property type="nucleotide sequence ID" value="XM_016404498.1"/>
</dbReference>
<comment type="similarity">
    <text evidence="6">Belongs to the cytochrome P450 family.</text>
</comment>